<dbReference type="PROSITE" id="PS50939">
    <property type="entry name" value="CYTOCHROME_B561"/>
    <property type="match status" value="1"/>
</dbReference>
<dbReference type="AlphaFoldDB" id="K5W9S6"/>
<evidence type="ECO:0000313" key="12">
    <source>
        <dbReference type="Proteomes" id="UP000008370"/>
    </source>
</evidence>
<keyword evidence="9" id="KW-0732">Signal</keyword>
<evidence type="ECO:0000256" key="7">
    <source>
        <dbReference type="SAM" id="MobiDB-lite"/>
    </source>
</evidence>
<evidence type="ECO:0000256" key="4">
    <source>
        <dbReference type="ARBA" id="ARBA00022982"/>
    </source>
</evidence>
<evidence type="ECO:0000256" key="9">
    <source>
        <dbReference type="SAM" id="SignalP"/>
    </source>
</evidence>
<protein>
    <recommendedName>
        <fullName evidence="10">Cytochrome b561 domain-containing protein</fullName>
    </recommendedName>
</protein>
<dbReference type="HOGENOM" id="CLU_038404_0_0_1"/>
<evidence type="ECO:0000256" key="5">
    <source>
        <dbReference type="ARBA" id="ARBA00022989"/>
    </source>
</evidence>
<reference evidence="11 12" key="1">
    <citation type="journal article" date="2012" name="BMC Genomics">
        <title>Comparative genomics of the white-rot fungi, Phanerochaete carnosa and P. chrysosporium, to elucidate the genetic basis of the distinct wood types they colonize.</title>
        <authorList>
            <person name="Suzuki H."/>
            <person name="MacDonald J."/>
            <person name="Syed K."/>
            <person name="Salamov A."/>
            <person name="Hori C."/>
            <person name="Aerts A."/>
            <person name="Henrissat B."/>
            <person name="Wiebenga A."/>
            <person name="vanKuyk P.A."/>
            <person name="Barry K."/>
            <person name="Lindquist E."/>
            <person name="LaButti K."/>
            <person name="Lapidus A."/>
            <person name="Lucas S."/>
            <person name="Coutinho P."/>
            <person name="Gong Y."/>
            <person name="Samejima M."/>
            <person name="Mahadevan R."/>
            <person name="Abou-Zaid M."/>
            <person name="de Vries R.P."/>
            <person name="Igarashi K."/>
            <person name="Yadav J.S."/>
            <person name="Grigoriev I.V."/>
            <person name="Master E.R."/>
        </authorList>
    </citation>
    <scope>NUCLEOTIDE SEQUENCE [LARGE SCALE GENOMIC DNA]</scope>
    <source>
        <strain evidence="11 12">HHB-10118-sp</strain>
    </source>
</reference>
<comment type="subcellular location">
    <subcellularLocation>
        <location evidence="1">Membrane</location>
    </subcellularLocation>
</comment>
<keyword evidence="3 8" id="KW-0812">Transmembrane</keyword>
<dbReference type="Pfam" id="PF16010">
    <property type="entry name" value="CDH-cyt"/>
    <property type="match status" value="1"/>
</dbReference>
<dbReference type="Gene3D" id="2.60.40.1210">
    <property type="entry name" value="Cellobiose dehydrogenase, cytochrome domain"/>
    <property type="match status" value="1"/>
</dbReference>
<feature type="transmembrane region" description="Helical" evidence="8">
    <location>
        <begin position="248"/>
        <end position="267"/>
    </location>
</feature>
<dbReference type="KEGG" id="pco:PHACADRAFT_144439"/>
<feature type="signal peptide" evidence="9">
    <location>
        <begin position="1"/>
        <end position="23"/>
    </location>
</feature>
<evidence type="ECO:0000256" key="3">
    <source>
        <dbReference type="ARBA" id="ARBA00022692"/>
    </source>
</evidence>
<dbReference type="GO" id="GO:0016020">
    <property type="term" value="C:membrane"/>
    <property type="evidence" value="ECO:0007669"/>
    <property type="project" value="UniProtKB-SubCell"/>
</dbReference>
<dbReference type="GeneID" id="18908626"/>
<keyword evidence="5 8" id="KW-1133">Transmembrane helix</keyword>
<evidence type="ECO:0000256" key="2">
    <source>
        <dbReference type="ARBA" id="ARBA00022448"/>
    </source>
</evidence>
<accession>K5W9S6</accession>
<evidence type="ECO:0000313" key="11">
    <source>
        <dbReference type="EMBL" id="EKM55724.1"/>
    </source>
</evidence>
<dbReference type="OrthoDB" id="366214at2759"/>
<evidence type="ECO:0000256" key="1">
    <source>
        <dbReference type="ARBA" id="ARBA00004370"/>
    </source>
</evidence>
<evidence type="ECO:0000256" key="8">
    <source>
        <dbReference type="SAM" id="Phobius"/>
    </source>
</evidence>
<feature type="transmembrane region" description="Helical" evidence="8">
    <location>
        <begin position="287"/>
        <end position="310"/>
    </location>
</feature>
<name>K5W9S6_PHACS</name>
<dbReference type="InParanoid" id="K5W9S6"/>
<dbReference type="Gene3D" id="1.20.120.1770">
    <property type="match status" value="1"/>
</dbReference>
<dbReference type="EMBL" id="JH930472">
    <property type="protein sequence ID" value="EKM55724.1"/>
    <property type="molecule type" value="Genomic_DNA"/>
</dbReference>
<feature type="transmembrane region" description="Helical" evidence="8">
    <location>
        <begin position="214"/>
        <end position="236"/>
    </location>
</feature>
<evidence type="ECO:0000259" key="10">
    <source>
        <dbReference type="PROSITE" id="PS50939"/>
    </source>
</evidence>
<evidence type="ECO:0000256" key="6">
    <source>
        <dbReference type="ARBA" id="ARBA00023136"/>
    </source>
</evidence>
<keyword evidence="12" id="KW-1185">Reference proteome</keyword>
<dbReference type="RefSeq" id="XP_007396043.1">
    <property type="nucleotide sequence ID" value="XM_007395981.1"/>
</dbReference>
<dbReference type="STRING" id="650164.K5W9S6"/>
<organism evidence="11 12">
    <name type="scientific">Phanerochaete carnosa (strain HHB-10118-sp)</name>
    <name type="common">White-rot fungus</name>
    <name type="synonym">Peniophora carnosa</name>
    <dbReference type="NCBI Taxonomy" id="650164"/>
    <lineage>
        <taxon>Eukaryota</taxon>
        <taxon>Fungi</taxon>
        <taxon>Dikarya</taxon>
        <taxon>Basidiomycota</taxon>
        <taxon>Agaricomycotina</taxon>
        <taxon>Agaricomycetes</taxon>
        <taxon>Polyporales</taxon>
        <taxon>Phanerochaetaceae</taxon>
        <taxon>Phanerochaete</taxon>
    </lineage>
</organism>
<dbReference type="Proteomes" id="UP000008370">
    <property type="component" value="Unassembled WGS sequence"/>
</dbReference>
<dbReference type="SMART" id="SM00665">
    <property type="entry name" value="B561"/>
    <property type="match status" value="1"/>
</dbReference>
<dbReference type="InterPro" id="IPR006593">
    <property type="entry name" value="Cyt_b561/ferric_Rdtase_TM"/>
</dbReference>
<dbReference type="PANTHER" id="PTHR47797">
    <property type="entry name" value="DEHYDROGENASE, PUTATIVE (AFU_ORTHOLOGUE AFUA_8G05805)-RELATED"/>
    <property type="match status" value="1"/>
</dbReference>
<keyword evidence="6 8" id="KW-0472">Membrane</keyword>
<dbReference type="PANTHER" id="PTHR47797:SF3">
    <property type="entry name" value="CYTOCHROME B561 DOMAIN-CONTAINING PROTEIN"/>
    <property type="match status" value="1"/>
</dbReference>
<feature type="chain" id="PRO_5003885526" description="Cytochrome b561 domain-containing protein" evidence="9">
    <location>
        <begin position="24"/>
        <end position="377"/>
    </location>
</feature>
<gene>
    <name evidence="11" type="ORF">PHACADRAFT_144439</name>
</gene>
<sequence>MPLRLAFVCCSIVTLPWLTSVHAKGGALWCGTLMCVDVVTRGNTVSYEMKALNQLGWMSIGFGSSMNNNTPVVVMWPNPDGSITLSQRIASGHVEPRLDPSPSRVATVSDHMDIISDTSPILAFDMPNNGDTVESLIWAFGVTSPNSSDPSADIEQHLDAGTFSLDLISSTPTNSPSSSHSSTSSSTSSSSGPVSPSAVPAMSSSSEQSHQTILVAHAVLSFLGFSVFLPLAAVLARWGRTLSNYWYRAHWLVVAMFGLPTMLPGWVLGPVLVSRQRHKHVVNEHQIVGVLVFALCVVQLSVGTFIGLRSRPPRKAHPVRNVLHVMLGLLIIGLSFSELFTGISRTLTLSSNSKRLLTVGCIIWTTVSSTLLTLQEG</sequence>
<dbReference type="InterPro" id="IPR015920">
    <property type="entry name" value="Cellobiose_DH-like_cyt"/>
</dbReference>
<keyword evidence="2" id="KW-0813">Transport</keyword>
<dbReference type="SUPFAM" id="SSF49344">
    <property type="entry name" value="CBD9-like"/>
    <property type="match status" value="1"/>
</dbReference>
<feature type="region of interest" description="Disordered" evidence="7">
    <location>
        <begin position="169"/>
        <end position="203"/>
    </location>
</feature>
<dbReference type="CDD" id="cd08760">
    <property type="entry name" value="Cyt_b561_FRRS1_like"/>
    <property type="match status" value="1"/>
</dbReference>
<dbReference type="Pfam" id="PF03188">
    <property type="entry name" value="Cytochrom_B561"/>
    <property type="match status" value="1"/>
</dbReference>
<dbReference type="InterPro" id="IPR005018">
    <property type="entry name" value="DOMON_domain"/>
</dbReference>
<feature type="domain" description="Cytochrome b561" evidence="10">
    <location>
        <begin position="181"/>
        <end position="377"/>
    </location>
</feature>
<feature type="transmembrane region" description="Helical" evidence="8">
    <location>
        <begin position="322"/>
        <end position="343"/>
    </location>
</feature>
<dbReference type="CDD" id="cd09630">
    <property type="entry name" value="CDH_like_cytochrome"/>
    <property type="match status" value="1"/>
</dbReference>
<proteinExistence type="predicted"/>
<keyword evidence="4" id="KW-0249">Electron transport</keyword>
<dbReference type="SMART" id="SM00664">
    <property type="entry name" value="DoH"/>
    <property type="match status" value="1"/>
</dbReference>